<dbReference type="KEGG" id="dao:Desac_0982"/>
<dbReference type="AlphaFoldDB" id="F2NC54"/>
<evidence type="ECO:0000313" key="2">
    <source>
        <dbReference type="Proteomes" id="UP000000483"/>
    </source>
</evidence>
<gene>
    <name evidence="1" type="ordered locus">Desac_0982</name>
</gene>
<dbReference type="eggNOG" id="COG2608">
    <property type="taxonomic scope" value="Bacteria"/>
</dbReference>
<dbReference type="STRING" id="880072.Desac_0982"/>
<name>F2NC54_DESAR</name>
<reference evidence="1 2" key="1">
    <citation type="journal article" date="2011" name="Stand. Genomic Sci.">
        <title>Complete genome sequence of the acetate-degrading sulfate reducer Desulfobacca acetoxidans type strain (ASRB2).</title>
        <authorList>
            <person name="Goker M."/>
            <person name="Teshima H."/>
            <person name="Lapidus A."/>
            <person name="Nolan M."/>
            <person name="Lucas S."/>
            <person name="Hammon N."/>
            <person name="Deshpande S."/>
            <person name="Cheng J.F."/>
            <person name="Tapia R."/>
            <person name="Han C."/>
            <person name="Goodwin L."/>
            <person name="Pitluck S."/>
            <person name="Huntemann M."/>
            <person name="Liolios K."/>
            <person name="Ivanova N."/>
            <person name="Pagani I."/>
            <person name="Mavromatis K."/>
            <person name="Ovchinikova G."/>
            <person name="Pati A."/>
            <person name="Chen A."/>
            <person name="Palaniappan K."/>
            <person name="Land M."/>
            <person name="Hauser L."/>
            <person name="Brambilla E.M."/>
            <person name="Rohde M."/>
            <person name="Spring S."/>
            <person name="Detter J.C."/>
            <person name="Woyke T."/>
            <person name="Bristow J."/>
            <person name="Eisen J.A."/>
            <person name="Markowitz V."/>
            <person name="Hugenholtz P."/>
            <person name="Kyrpides N.C."/>
            <person name="Klenk H.P."/>
        </authorList>
    </citation>
    <scope>NUCLEOTIDE SEQUENCE [LARGE SCALE GENOMIC DNA]</scope>
    <source>
        <strain evidence="2">ATCC 700848 / DSM 11109 / ASRB2</strain>
    </source>
</reference>
<sequence length="117" mass="13023">MDLNSLLELRSLVTVAHHIPGRIRLRLSANVFDKIEDIGNIDLSRLKSLAGCQGNGIKSIDINTLALSAVITYDPKKLSPGQWEEFLNTEASAVRFINRLLSHQQKTEVEEDGKRLG</sequence>
<dbReference type="EMBL" id="CP002629">
    <property type="protein sequence ID" value="AEB08849.1"/>
    <property type="molecule type" value="Genomic_DNA"/>
</dbReference>
<dbReference type="Proteomes" id="UP000000483">
    <property type="component" value="Chromosome"/>
</dbReference>
<organism evidence="1 2">
    <name type="scientific">Desulfobacca acetoxidans (strain ATCC 700848 / DSM 11109 / ASRB2)</name>
    <dbReference type="NCBI Taxonomy" id="880072"/>
    <lineage>
        <taxon>Bacteria</taxon>
        <taxon>Pseudomonadati</taxon>
        <taxon>Thermodesulfobacteriota</taxon>
        <taxon>Desulfobaccia</taxon>
        <taxon>Desulfobaccales</taxon>
        <taxon>Desulfobaccaceae</taxon>
        <taxon>Desulfobacca</taxon>
    </lineage>
</organism>
<keyword evidence="2" id="KW-1185">Reference proteome</keyword>
<protein>
    <submittedName>
        <fullName evidence="1">Uncharacterized protein</fullName>
    </submittedName>
</protein>
<accession>F2NC54</accession>
<reference evidence="2" key="2">
    <citation type="submission" date="2011-03" db="EMBL/GenBank/DDBJ databases">
        <title>The complete genome of Desulfobacca acetoxidans DSM 11109.</title>
        <authorList>
            <consortium name="US DOE Joint Genome Institute (JGI-PGF)"/>
            <person name="Lucas S."/>
            <person name="Copeland A."/>
            <person name="Lapidus A."/>
            <person name="Bruce D."/>
            <person name="Goodwin L."/>
            <person name="Pitluck S."/>
            <person name="Peters L."/>
            <person name="Kyrpides N."/>
            <person name="Mavromatis K."/>
            <person name="Ivanova N."/>
            <person name="Ovchinnikova G."/>
            <person name="Teshima H."/>
            <person name="Detter J.C."/>
            <person name="Han C."/>
            <person name="Land M."/>
            <person name="Hauser L."/>
            <person name="Markowitz V."/>
            <person name="Cheng J.-F."/>
            <person name="Hugenholtz P."/>
            <person name="Woyke T."/>
            <person name="Wu D."/>
            <person name="Spring S."/>
            <person name="Schueler E."/>
            <person name="Brambilla E."/>
            <person name="Klenk H.-P."/>
            <person name="Eisen J.A."/>
        </authorList>
    </citation>
    <scope>NUCLEOTIDE SEQUENCE [LARGE SCALE GENOMIC DNA]</scope>
    <source>
        <strain evidence="2">ATCC 700848 / DSM 11109 / ASRB2</strain>
    </source>
</reference>
<evidence type="ECO:0000313" key="1">
    <source>
        <dbReference type="EMBL" id="AEB08849.1"/>
    </source>
</evidence>
<proteinExistence type="predicted"/>
<dbReference type="HOGENOM" id="CLU_145976_1_0_7"/>